<comment type="subcellular location">
    <subcellularLocation>
        <location evidence="1">Membrane</location>
    </subcellularLocation>
</comment>
<evidence type="ECO:0008006" key="8">
    <source>
        <dbReference type="Google" id="ProtNLM"/>
    </source>
</evidence>
<dbReference type="Pfam" id="PF03717">
    <property type="entry name" value="PBP_dimer"/>
    <property type="match status" value="1"/>
</dbReference>
<evidence type="ECO:0000259" key="5">
    <source>
        <dbReference type="Pfam" id="PF03717"/>
    </source>
</evidence>
<keyword evidence="3" id="KW-1133">Transmembrane helix</keyword>
<evidence type="ECO:0000259" key="4">
    <source>
        <dbReference type="Pfam" id="PF00905"/>
    </source>
</evidence>
<dbReference type="GO" id="GO:0008658">
    <property type="term" value="F:penicillin binding"/>
    <property type="evidence" value="ECO:0007669"/>
    <property type="project" value="InterPro"/>
</dbReference>
<dbReference type="InterPro" id="IPR036138">
    <property type="entry name" value="PBP_dimer_sf"/>
</dbReference>
<evidence type="ECO:0000256" key="1">
    <source>
        <dbReference type="ARBA" id="ARBA00004370"/>
    </source>
</evidence>
<keyword evidence="2 3" id="KW-0472">Membrane</keyword>
<dbReference type="InterPro" id="IPR001460">
    <property type="entry name" value="PCN-bd_Tpept"/>
</dbReference>
<dbReference type="InterPro" id="IPR012338">
    <property type="entry name" value="Beta-lactam/transpept-like"/>
</dbReference>
<evidence type="ECO:0000256" key="2">
    <source>
        <dbReference type="ARBA" id="ARBA00023136"/>
    </source>
</evidence>
<organism evidence="6 7">
    <name type="scientific">Candidatus Taylorbacteria bacterium CG10_big_fil_rev_8_21_14_0_10_41_48</name>
    <dbReference type="NCBI Taxonomy" id="1975024"/>
    <lineage>
        <taxon>Bacteria</taxon>
        <taxon>Candidatus Tayloriibacteriota</taxon>
    </lineage>
</organism>
<dbReference type="GO" id="GO:0071555">
    <property type="term" value="P:cell wall organization"/>
    <property type="evidence" value="ECO:0007669"/>
    <property type="project" value="TreeGrafter"/>
</dbReference>
<dbReference type="EMBL" id="PFEQ01000013">
    <property type="protein sequence ID" value="PJE74089.1"/>
    <property type="molecule type" value="Genomic_DNA"/>
</dbReference>
<dbReference type="SUPFAM" id="SSF56601">
    <property type="entry name" value="beta-lactamase/transpeptidase-like"/>
    <property type="match status" value="1"/>
</dbReference>
<dbReference type="Gene3D" id="3.40.710.10">
    <property type="entry name" value="DD-peptidase/beta-lactamase superfamily"/>
    <property type="match status" value="1"/>
</dbReference>
<dbReference type="PANTHER" id="PTHR30627:SF1">
    <property type="entry name" value="PEPTIDOGLYCAN D,D-TRANSPEPTIDASE FTSI"/>
    <property type="match status" value="1"/>
</dbReference>
<proteinExistence type="predicted"/>
<keyword evidence="3" id="KW-0812">Transmembrane</keyword>
<feature type="transmembrane region" description="Helical" evidence="3">
    <location>
        <begin position="12"/>
        <end position="29"/>
    </location>
</feature>
<evidence type="ECO:0000313" key="6">
    <source>
        <dbReference type="EMBL" id="PJE74089.1"/>
    </source>
</evidence>
<feature type="domain" description="Penicillin-binding protein transpeptidase" evidence="4">
    <location>
        <begin position="250"/>
        <end position="542"/>
    </location>
</feature>
<dbReference type="Proteomes" id="UP000228700">
    <property type="component" value="Unassembled WGS sequence"/>
</dbReference>
<feature type="domain" description="Penicillin-binding protein dimerisation" evidence="5">
    <location>
        <begin position="56"/>
        <end position="187"/>
    </location>
</feature>
<protein>
    <recommendedName>
        <fullName evidence="8">Penicillin-binding protein transpeptidase domain-containing protein</fullName>
    </recommendedName>
</protein>
<dbReference type="Gene3D" id="3.30.450.330">
    <property type="match status" value="1"/>
</dbReference>
<dbReference type="PANTHER" id="PTHR30627">
    <property type="entry name" value="PEPTIDOGLYCAN D,D-TRANSPEPTIDASE"/>
    <property type="match status" value="1"/>
</dbReference>
<accession>A0A2M8LBU1</accession>
<dbReference type="SUPFAM" id="SSF56519">
    <property type="entry name" value="Penicillin binding protein dimerisation domain"/>
    <property type="match status" value="1"/>
</dbReference>
<reference evidence="7" key="1">
    <citation type="submission" date="2017-09" db="EMBL/GenBank/DDBJ databases">
        <title>Depth-based differentiation of microbial function through sediment-hosted aquifers and enrichment of novel symbionts in the deep terrestrial subsurface.</title>
        <authorList>
            <person name="Probst A.J."/>
            <person name="Ladd B."/>
            <person name="Jarett J.K."/>
            <person name="Geller-Mcgrath D.E."/>
            <person name="Sieber C.M.K."/>
            <person name="Emerson J.B."/>
            <person name="Anantharaman K."/>
            <person name="Thomas B.C."/>
            <person name="Malmstrom R."/>
            <person name="Stieglmeier M."/>
            <person name="Klingl A."/>
            <person name="Woyke T."/>
            <person name="Ryan C.M."/>
            <person name="Banfield J.F."/>
        </authorList>
    </citation>
    <scope>NUCLEOTIDE SEQUENCE [LARGE SCALE GENOMIC DNA]</scope>
</reference>
<dbReference type="AlphaFoldDB" id="A0A2M8LBU1"/>
<dbReference type="InterPro" id="IPR050515">
    <property type="entry name" value="Beta-lactam/transpept"/>
</dbReference>
<evidence type="ECO:0000256" key="3">
    <source>
        <dbReference type="SAM" id="Phobius"/>
    </source>
</evidence>
<dbReference type="Gene3D" id="3.90.1310.10">
    <property type="entry name" value="Penicillin-binding protein 2a (Domain 2)"/>
    <property type="match status" value="1"/>
</dbReference>
<comment type="caution">
    <text evidence="6">The sequence shown here is derived from an EMBL/GenBank/DDBJ whole genome shotgun (WGS) entry which is preliminary data.</text>
</comment>
<dbReference type="Pfam" id="PF00905">
    <property type="entry name" value="Transpeptidase"/>
    <property type="match status" value="1"/>
</dbReference>
<gene>
    <name evidence="6" type="ORF">COV01_03250</name>
</gene>
<dbReference type="InterPro" id="IPR005311">
    <property type="entry name" value="PBP_dimer"/>
</dbReference>
<name>A0A2M8LBU1_9BACT</name>
<sequence length="568" mass="62596">MKHLRTDRLKTLSVLVIAFALLLVGRLYVLQVMHSSIYSGQADRQYVKHGDTVFDRGSILMSNRDGSVVSAATLRSGYTVALNPKQVNHPEDVVNALEGILDLDETALLHKLSKTTDPYEEIARRVNETTAKRIEGLALTGINIYKERWRYYPAKTSASHVLGFVGYDSENNFGGRYGIERYYDDVLSRDSDTPYANFFIEMFSDIGDIFDGKHAEGDVITTLEPTVESELERALASVEEKWDSDTTGGIIMDPVTGEIYAMASIPTYDPNDVKSVKSASIFANPLVERVYEMGSIIKPLAMAAGLDAGVVTPETTYDDKGFVMVNGSKISNYDGKARGVIPMQEILSQSLNVGMAFVAQKLGNDAITKYFLRYGFGEESGIDLPGEIPGLISNLKSSRDIEHVTAAFGQGIAITPIETVRALSSLGNGGILPNPHLVSRIDYLTGVSRTPSYSSDKRVLAEGTSETITRMLVTVVDKALLGGTVKMPHYSIAAKTGTAQIPSPDGGYYKDRYLHSFFGYFPAYNPRFIVFLYTVYPKGAQYASHTLTYPFMDLVKFLINYYDIAPDR</sequence>
<dbReference type="GO" id="GO:0005886">
    <property type="term" value="C:plasma membrane"/>
    <property type="evidence" value="ECO:0007669"/>
    <property type="project" value="TreeGrafter"/>
</dbReference>
<evidence type="ECO:0000313" key="7">
    <source>
        <dbReference type="Proteomes" id="UP000228700"/>
    </source>
</evidence>